<dbReference type="STRING" id="299467.A0A443SS46"/>
<feature type="compositionally biased region" description="Polar residues" evidence="1">
    <location>
        <begin position="137"/>
        <end position="151"/>
    </location>
</feature>
<dbReference type="OrthoDB" id="10052888at2759"/>
<feature type="region of interest" description="Disordered" evidence="1">
    <location>
        <begin position="91"/>
        <end position="112"/>
    </location>
</feature>
<feature type="compositionally biased region" description="Polar residues" evidence="1">
    <location>
        <begin position="98"/>
        <end position="109"/>
    </location>
</feature>
<comment type="caution">
    <text evidence="3">The sequence shown here is derived from an EMBL/GenBank/DDBJ whole genome shotgun (WGS) entry which is preliminary data.</text>
</comment>
<feature type="region of interest" description="Disordered" evidence="1">
    <location>
        <begin position="127"/>
        <end position="151"/>
    </location>
</feature>
<proteinExistence type="predicted"/>
<protein>
    <recommendedName>
        <fullName evidence="2">Chitin-binding type-2 domain-containing protein</fullName>
    </recommendedName>
</protein>
<dbReference type="PROSITE" id="PS50940">
    <property type="entry name" value="CHIT_BIND_II"/>
    <property type="match status" value="1"/>
</dbReference>
<dbReference type="Pfam" id="PF01607">
    <property type="entry name" value="CBM_14"/>
    <property type="match status" value="1"/>
</dbReference>
<keyword evidence="4" id="KW-1185">Reference proteome</keyword>
<dbReference type="AlphaFoldDB" id="A0A443SS46"/>
<dbReference type="SUPFAM" id="SSF57625">
    <property type="entry name" value="Invertebrate chitin-binding proteins"/>
    <property type="match status" value="1"/>
</dbReference>
<sequence length="247" mass="27945">MKLLLPENKNGTEESGSFEQISLTSSREDPLQRILPKVKFDCTGLKEGYYPDVDFDCEVFHYCKTNGFRFTFVCPPKQRFNQRHMTCDFDPPGVKTCGKSSNDETSNSEQSRDYIALQSNNATMKESVDYKEKNALQEPSLSSSSNEKTSGKTAFEHINDPYSEYASSSQNWDGKHLGSQPSSLVDNKSLMQYMKEVSEQRKNSFREPEPIKNDRSNATSIHHLNPQIICLLIGTGSKMIKITSPIN</sequence>
<evidence type="ECO:0000313" key="3">
    <source>
        <dbReference type="EMBL" id="RWS30344.1"/>
    </source>
</evidence>
<dbReference type="GO" id="GO:0008061">
    <property type="term" value="F:chitin binding"/>
    <property type="evidence" value="ECO:0007669"/>
    <property type="project" value="InterPro"/>
</dbReference>
<feature type="domain" description="Chitin-binding type-2" evidence="2">
    <location>
        <begin position="39"/>
        <end position="99"/>
    </location>
</feature>
<dbReference type="Proteomes" id="UP000288716">
    <property type="component" value="Unassembled WGS sequence"/>
</dbReference>
<dbReference type="VEuPathDB" id="VectorBase:LDEU001696"/>
<dbReference type="InterPro" id="IPR002557">
    <property type="entry name" value="Chitin-bd_dom"/>
</dbReference>
<evidence type="ECO:0000259" key="2">
    <source>
        <dbReference type="PROSITE" id="PS50940"/>
    </source>
</evidence>
<evidence type="ECO:0000313" key="4">
    <source>
        <dbReference type="Proteomes" id="UP000288716"/>
    </source>
</evidence>
<dbReference type="GO" id="GO:0005576">
    <property type="term" value="C:extracellular region"/>
    <property type="evidence" value="ECO:0007669"/>
    <property type="project" value="InterPro"/>
</dbReference>
<dbReference type="InterPro" id="IPR036508">
    <property type="entry name" value="Chitin-bd_dom_sf"/>
</dbReference>
<dbReference type="Gene3D" id="2.170.140.10">
    <property type="entry name" value="Chitin binding domain"/>
    <property type="match status" value="1"/>
</dbReference>
<reference evidence="3 4" key="1">
    <citation type="journal article" date="2018" name="Gigascience">
        <title>Genomes of trombidid mites reveal novel predicted allergens and laterally-transferred genes associated with secondary metabolism.</title>
        <authorList>
            <person name="Dong X."/>
            <person name="Chaisiri K."/>
            <person name="Xia D."/>
            <person name="Armstrong S.D."/>
            <person name="Fang Y."/>
            <person name="Donnelly M.J."/>
            <person name="Kadowaki T."/>
            <person name="McGarry J.W."/>
            <person name="Darby A.C."/>
            <person name="Makepeace B.L."/>
        </authorList>
    </citation>
    <scope>NUCLEOTIDE SEQUENCE [LARGE SCALE GENOMIC DNA]</scope>
    <source>
        <strain evidence="3">UoL-UT</strain>
    </source>
</reference>
<gene>
    <name evidence="3" type="ORF">B4U80_03254</name>
</gene>
<name>A0A443SS46_9ACAR</name>
<accession>A0A443SS46</accession>
<organism evidence="3 4">
    <name type="scientific">Leptotrombidium deliense</name>
    <dbReference type="NCBI Taxonomy" id="299467"/>
    <lineage>
        <taxon>Eukaryota</taxon>
        <taxon>Metazoa</taxon>
        <taxon>Ecdysozoa</taxon>
        <taxon>Arthropoda</taxon>
        <taxon>Chelicerata</taxon>
        <taxon>Arachnida</taxon>
        <taxon>Acari</taxon>
        <taxon>Acariformes</taxon>
        <taxon>Trombidiformes</taxon>
        <taxon>Prostigmata</taxon>
        <taxon>Anystina</taxon>
        <taxon>Parasitengona</taxon>
        <taxon>Trombiculoidea</taxon>
        <taxon>Trombiculidae</taxon>
        <taxon>Leptotrombidium</taxon>
    </lineage>
</organism>
<evidence type="ECO:0000256" key="1">
    <source>
        <dbReference type="SAM" id="MobiDB-lite"/>
    </source>
</evidence>
<dbReference type="EMBL" id="NCKV01000540">
    <property type="protein sequence ID" value="RWS30344.1"/>
    <property type="molecule type" value="Genomic_DNA"/>
</dbReference>